<proteinExistence type="predicted"/>
<dbReference type="RefSeq" id="WP_221048965.1">
    <property type="nucleotide sequence ID" value="NZ_AP019782.1"/>
</dbReference>
<evidence type="ECO:0000256" key="1">
    <source>
        <dbReference type="SAM" id="Phobius"/>
    </source>
</evidence>
<dbReference type="Proteomes" id="UP000824988">
    <property type="component" value="Chromosome"/>
</dbReference>
<dbReference type="InterPro" id="IPR011723">
    <property type="entry name" value="Znf/thioredoxin_put"/>
</dbReference>
<dbReference type="AlphaFoldDB" id="A0A8D4VRJ4"/>
<dbReference type="InterPro" id="IPR021834">
    <property type="entry name" value="DUF3426"/>
</dbReference>
<dbReference type="KEGG" id="moz:MoryE10_31370"/>
<dbReference type="Pfam" id="PF11906">
    <property type="entry name" value="DUF3426"/>
    <property type="match status" value="1"/>
</dbReference>
<accession>A0A8D4VRJ4</accession>
<dbReference type="EMBL" id="AP019782">
    <property type="protein sequence ID" value="BBL72531.1"/>
    <property type="molecule type" value="Genomic_DNA"/>
</dbReference>
<evidence type="ECO:0000259" key="2">
    <source>
        <dbReference type="Pfam" id="PF13717"/>
    </source>
</evidence>
<sequence>MYIRCPKCHTLYRIDAKELRGGSGNVECGRCEIIFSALDALAEGPAPSAYDDRDAEGADAPLVGLRAEPRRAAEPLEEEPDLSEHFRHFDSGRSVRDGSSPWGFAVAVAVLVLCYQALFFESDRWAQQQPGLRPWLERICPRLGCQVSEFRDTSRIGVVERDLTPAHNGVDGLEFRAVLANYADQPQPYPRLKLTLSQYNGAPMAQRVFNPQDYLQPSAAGGKMAAGAAVEVRLTIANPGKDVGGFSFELL</sequence>
<protein>
    <recommendedName>
        <fullName evidence="2">Zinc finger/thioredoxin putative domain-containing protein</fullName>
    </recommendedName>
</protein>
<reference evidence="3" key="1">
    <citation type="submission" date="2019-06" db="EMBL/GenBank/DDBJ databases">
        <title>Complete genome sequence of Methylogaea oryzae strain JCM16910.</title>
        <authorList>
            <person name="Asakawa S."/>
        </authorList>
    </citation>
    <scope>NUCLEOTIDE SEQUENCE</scope>
    <source>
        <strain evidence="3">E10</strain>
    </source>
</reference>
<name>A0A8D4VRJ4_9GAMM</name>
<organism evidence="3 4">
    <name type="scientific">Methylogaea oryzae</name>
    <dbReference type="NCBI Taxonomy" id="1295382"/>
    <lineage>
        <taxon>Bacteria</taxon>
        <taxon>Pseudomonadati</taxon>
        <taxon>Pseudomonadota</taxon>
        <taxon>Gammaproteobacteria</taxon>
        <taxon>Methylococcales</taxon>
        <taxon>Methylococcaceae</taxon>
        <taxon>Methylogaea</taxon>
    </lineage>
</organism>
<keyword evidence="1" id="KW-0472">Membrane</keyword>
<keyword evidence="1" id="KW-1133">Transmembrane helix</keyword>
<feature type="transmembrane region" description="Helical" evidence="1">
    <location>
        <begin position="102"/>
        <end position="120"/>
    </location>
</feature>
<dbReference type="NCBIfam" id="TIGR02098">
    <property type="entry name" value="MJ0042_CXXC"/>
    <property type="match status" value="1"/>
</dbReference>
<feature type="domain" description="Zinc finger/thioredoxin putative" evidence="2">
    <location>
        <begin position="1"/>
        <end position="35"/>
    </location>
</feature>
<gene>
    <name evidence="3" type="ORF">MoryE10_31370</name>
</gene>
<dbReference type="Pfam" id="PF13717">
    <property type="entry name" value="Zn_ribbon_4"/>
    <property type="match status" value="1"/>
</dbReference>
<evidence type="ECO:0000313" key="4">
    <source>
        <dbReference type="Proteomes" id="UP000824988"/>
    </source>
</evidence>
<keyword evidence="1" id="KW-0812">Transmembrane</keyword>
<evidence type="ECO:0000313" key="3">
    <source>
        <dbReference type="EMBL" id="BBL72531.1"/>
    </source>
</evidence>
<keyword evidence="4" id="KW-1185">Reference proteome</keyword>